<feature type="domain" description="Amidohydrolase-related" evidence="10">
    <location>
        <begin position="186"/>
        <end position="382"/>
    </location>
</feature>
<dbReference type="AlphaFoldDB" id="M5FZB1"/>
<evidence type="ECO:0000256" key="8">
    <source>
        <dbReference type="ARBA" id="ARBA00022833"/>
    </source>
</evidence>
<dbReference type="PANTHER" id="PTHR43668:SF2">
    <property type="entry name" value="ALLANTOINASE"/>
    <property type="match status" value="1"/>
</dbReference>
<dbReference type="GO" id="GO:0006145">
    <property type="term" value="P:purine nucleobase catabolic process"/>
    <property type="evidence" value="ECO:0007669"/>
    <property type="project" value="TreeGrafter"/>
</dbReference>
<dbReference type="PANTHER" id="PTHR43668">
    <property type="entry name" value="ALLANTOINASE"/>
    <property type="match status" value="1"/>
</dbReference>
<dbReference type="OrthoDB" id="1924787at2759"/>
<accession>M5FZB1</accession>
<dbReference type="EC" id="3.5.2.5" evidence="5"/>
<dbReference type="GeneID" id="63690175"/>
<organism evidence="11 12">
    <name type="scientific">Dacryopinax primogenitus (strain DJM 731)</name>
    <name type="common">Brown rot fungus</name>
    <dbReference type="NCBI Taxonomy" id="1858805"/>
    <lineage>
        <taxon>Eukaryota</taxon>
        <taxon>Fungi</taxon>
        <taxon>Dikarya</taxon>
        <taxon>Basidiomycota</taxon>
        <taxon>Agaricomycotina</taxon>
        <taxon>Dacrymycetes</taxon>
        <taxon>Dacrymycetales</taxon>
        <taxon>Dacrymycetaceae</taxon>
        <taxon>Dacryopinax</taxon>
    </lineage>
</organism>
<keyword evidence="8" id="KW-0862">Zinc</keyword>
<dbReference type="GO" id="GO:0004038">
    <property type="term" value="F:allantoinase activity"/>
    <property type="evidence" value="ECO:0007669"/>
    <property type="project" value="UniProtKB-EC"/>
</dbReference>
<evidence type="ECO:0000259" key="10">
    <source>
        <dbReference type="Pfam" id="PF01979"/>
    </source>
</evidence>
<proteinExistence type="inferred from homology"/>
<evidence type="ECO:0000256" key="7">
    <source>
        <dbReference type="ARBA" id="ARBA00022801"/>
    </source>
</evidence>
<comment type="similarity">
    <text evidence="3">Belongs to the metallo-dependent hydrolases superfamily. Allantoinase family.</text>
</comment>
<dbReference type="SUPFAM" id="SSF51556">
    <property type="entry name" value="Metallo-dependent hydrolases"/>
    <property type="match status" value="1"/>
</dbReference>
<keyword evidence="6" id="KW-0479">Metal-binding</keyword>
<dbReference type="GO" id="GO:0050897">
    <property type="term" value="F:cobalt ion binding"/>
    <property type="evidence" value="ECO:0007669"/>
    <property type="project" value="InterPro"/>
</dbReference>
<evidence type="ECO:0000313" key="11">
    <source>
        <dbReference type="EMBL" id="EJU01854.1"/>
    </source>
</evidence>
<comment type="pathway">
    <text evidence="2">Nitrogen metabolism; (S)-allantoin degradation; allantoate from (S)-allantoin: step 1/1.</text>
</comment>
<feature type="region of interest" description="Disordered" evidence="9">
    <location>
        <begin position="1"/>
        <end position="24"/>
    </location>
</feature>
<dbReference type="RefSeq" id="XP_040628751.1">
    <property type="nucleotide sequence ID" value="XM_040775113.1"/>
</dbReference>
<evidence type="ECO:0000256" key="3">
    <source>
        <dbReference type="ARBA" id="ARBA00010368"/>
    </source>
</evidence>
<dbReference type="HOGENOM" id="CLU_015572_4_0_1"/>
<dbReference type="SUPFAM" id="SSF51338">
    <property type="entry name" value="Composite domain of metallo-dependent hydrolases"/>
    <property type="match status" value="1"/>
</dbReference>
<dbReference type="InterPro" id="IPR032466">
    <property type="entry name" value="Metal_Hydrolase"/>
</dbReference>
<evidence type="ECO:0000256" key="2">
    <source>
        <dbReference type="ARBA" id="ARBA00004968"/>
    </source>
</evidence>
<comment type="cofactor">
    <cofactor evidence="1">
        <name>Zn(2+)</name>
        <dbReference type="ChEBI" id="CHEBI:29105"/>
    </cofactor>
</comment>
<dbReference type="InterPro" id="IPR006680">
    <property type="entry name" value="Amidohydro-rel"/>
</dbReference>
<dbReference type="GO" id="GO:0005737">
    <property type="term" value="C:cytoplasm"/>
    <property type="evidence" value="ECO:0007669"/>
    <property type="project" value="TreeGrafter"/>
</dbReference>
<gene>
    <name evidence="11" type="ORF">DACRYDRAFT_52497</name>
</gene>
<dbReference type="EMBL" id="JH795863">
    <property type="protein sequence ID" value="EJU01854.1"/>
    <property type="molecule type" value="Genomic_DNA"/>
</dbReference>
<protein>
    <recommendedName>
        <fullName evidence="5">allantoinase</fullName>
        <ecNumber evidence="5">3.5.2.5</ecNumber>
    </recommendedName>
</protein>
<evidence type="ECO:0000256" key="4">
    <source>
        <dbReference type="ARBA" id="ARBA00011881"/>
    </source>
</evidence>
<evidence type="ECO:0000256" key="6">
    <source>
        <dbReference type="ARBA" id="ARBA00022723"/>
    </source>
</evidence>
<dbReference type="GO" id="GO:0000256">
    <property type="term" value="P:allantoin catabolic process"/>
    <property type="evidence" value="ECO:0007669"/>
    <property type="project" value="UniProtKB-UniPathway"/>
</dbReference>
<dbReference type="InterPro" id="IPR011059">
    <property type="entry name" value="Metal-dep_hydrolase_composite"/>
</dbReference>
<dbReference type="Pfam" id="PF01979">
    <property type="entry name" value="Amidohydro_1"/>
    <property type="match status" value="1"/>
</dbReference>
<keyword evidence="7" id="KW-0378">Hydrolase</keyword>
<reference evidence="11 12" key="1">
    <citation type="journal article" date="2012" name="Science">
        <title>The Paleozoic origin of enzymatic lignin decomposition reconstructed from 31 fungal genomes.</title>
        <authorList>
            <person name="Floudas D."/>
            <person name="Binder M."/>
            <person name="Riley R."/>
            <person name="Barry K."/>
            <person name="Blanchette R.A."/>
            <person name="Henrissat B."/>
            <person name="Martinez A.T."/>
            <person name="Otillar R."/>
            <person name="Spatafora J.W."/>
            <person name="Yadav J.S."/>
            <person name="Aerts A."/>
            <person name="Benoit I."/>
            <person name="Boyd A."/>
            <person name="Carlson A."/>
            <person name="Copeland A."/>
            <person name="Coutinho P.M."/>
            <person name="de Vries R.P."/>
            <person name="Ferreira P."/>
            <person name="Findley K."/>
            <person name="Foster B."/>
            <person name="Gaskell J."/>
            <person name="Glotzer D."/>
            <person name="Gorecki P."/>
            <person name="Heitman J."/>
            <person name="Hesse C."/>
            <person name="Hori C."/>
            <person name="Igarashi K."/>
            <person name="Jurgens J.A."/>
            <person name="Kallen N."/>
            <person name="Kersten P."/>
            <person name="Kohler A."/>
            <person name="Kuees U."/>
            <person name="Kumar T.K.A."/>
            <person name="Kuo A."/>
            <person name="LaButti K."/>
            <person name="Larrondo L.F."/>
            <person name="Lindquist E."/>
            <person name="Ling A."/>
            <person name="Lombard V."/>
            <person name="Lucas S."/>
            <person name="Lundell T."/>
            <person name="Martin R."/>
            <person name="McLaughlin D.J."/>
            <person name="Morgenstern I."/>
            <person name="Morin E."/>
            <person name="Murat C."/>
            <person name="Nagy L.G."/>
            <person name="Nolan M."/>
            <person name="Ohm R.A."/>
            <person name="Patyshakuliyeva A."/>
            <person name="Rokas A."/>
            <person name="Ruiz-Duenas F.J."/>
            <person name="Sabat G."/>
            <person name="Salamov A."/>
            <person name="Samejima M."/>
            <person name="Schmutz J."/>
            <person name="Slot J.C."/>
            <person name="St John F."/>
            <person name="Stenlid J."/>
            <person name="Sun H."/>
            <person name="Sun S."/>
            <person name="Syed K."/>
            <person name="Tsang A."/>
            <person name="Wiebenga A."/>
            <person name="Young D."/>
            <person name="Pisabarro A."/>
            <person name="Eastwood D.C."/>
            <person name="Martin F."/>
            <person name="Cullen D."/>
            <person name="Grigoriev I.V."/>
            <person name="Hibbett D.S."/>
        </authorList>
    </citation>
    <scope>NUCLEOTIDE SEQUENCE [LARGE SCALE GENOMIC DNA]</scope>
    <source>
        <strain evidence="11 12">DJM-731 SS1</strain>
    </source>
</reference>
<dbReference type="Proteomes" id="UP000030653">
    <property type="component" value="Unassembled WGS sequence"/>
</dbReference>
<evidence type="ECO:0000256" key="5">
    <source>
        <dbReference type="ARBA" id="ARBA00012863"/>
    </source>
</evidence>
<dbReference type="STRING" id="1858805.M5FZB1"/>
<dbReference type="Gene3D" id="3.20.20.140">
    <property type="entry name" value="Metal-dependent hydrolases"/>
    <property type="match status" value="1"/>
</dbReference>
<dbReference type="GO" id="GO:0008270">
    <property type="term" value="F:zinc ion binding"/>
    <property type="evidence" value="ECO:0007669"/>
    <property type="project" value="InterPro"/>
</dbReference>
<evidence type="ECO:0000256" key="9">
    <source>
        <dbReference type="SAM" id="MobiDB-lite"/>
    </source>
</evidence>
<dbReference type="Gene3D" id="2.30.40.10">
    <property type="entry name" value="Urease, subunit C, domain 1"/>
    <property type="match status" value="1"/>
</dbReference>
<dbReference type="UniPathway" id="UPA00395">
    <property type="reaction ID" value="UER00653"/>
</dbReference>
<sequence length="403" mass="43620">MRESETNTLPASSHVHLNEPGRTDWEGFDTGTRAALSGGVTCVVDMPLNSFPPTTTRANLEVKKRAAQGRVWTDVAFWGGVIPGNEHELGGMVEVGVKGFKCFLVDSGVPEFPNVDRSHLETTLPYLRTLNTRLLFHAELAPSLPPAPPSDPHAYSTFLSSRPDSSELHALQLVLSLPAPPSLKLHIVHLSSAECLPTLARAKAQGVNISVETCFHYLCLSAEEIGQGRTEFKCCPPIRSSANRALLWQALKEGTIDMVVSDHSPCTRALKQVDQPGGGDFTSAWGGVSSLGLGLALLVHEGRKWGVGVRKCVQWMGERTADFVGVEKGRLRLGAGADLVVFDQEEEHMITLDTLLVKNKLTPYSGHTVQGWVKQTWLRGKLAYDAGRGEGGFEGLQPGGVFV</sequence>
<comment type="subunit">
    <text evidence="4">Homotetramer.</text>
</comment>
<keyword evidence="12" id="KW-1185">Reference proteome</keyword>
<dbReference type="FunFam" id="3.20.20.140:FF:000181">
    <property type="entry name" value="Allantoinase"/>
    <property type="match status" value="1"/>
</dbReference>
<feature type="compositionally biased region" description="Polar residues" evidence="9">
    <location>
        <begin position="1"/>
        <end position="11"/>
    </location>
</feature>
<dbReference type="InterPro" id="IPR050138">
    <property type="entry name" value="DHOase/Allantoinase_Hydrolase"/>
</dbReference>
<dbReference type="NCBIfam" id="TIGR03178">
    <property type="entry name" value="allantoinase"/>
    <property type="match status" value="1"/>
</dbReference>
<name>M5FZB1_DACPD</name>
<evidence type="ECO:0000256" key="1">
    <source>
        <dbReference type="ARBA" id="ARBA00001947"/>
    </source>
</evidence>
<dbReference type="InterPro" id="IPR017593">
    <property type="entry name" value="Allantoinase"/>
</dbReference>
<dbReference type="OMA" id="SRLHVCH"/>
<evidence type="ECO:0000313" key="12">
    <source>
        <dbReference type="Proteomes" id="UP000030653"/>
    </source>
</evidence>